<dbReference type="GO" id="GO:0008270">
    <property type="term" value="F:zinc ion binding"/>
    <property type="evidence" value="ECO:0007669"/>
    <property type="project" value="InterPro"/>
</dbReference>
<proteinExistence type="inferred from homology"/>
<dbReference type="SUPFAM" id="SSF52540">
    <property type="entry name" value="P-loop containing nucleoside triphosphate hydrolases"/>
    <property type="match status" value="1"/>
</dbReference>
<feature type="domain" description="Upf1" evidence="8">
    <location>
        <begin position="120"/>
        <end position="282"/>
    </location>
</feature>
<dbReference type="GO" id="GO:0003724">
    <property type="term" value="F:RNA helicase activity"/>
    <property type="evidence" value="ECO:0007669"/>
    <property type="project" value="InterPro"/>
</dbReference>
<evidence type="ECO:0000256" key="1">
    <source>
        <dbReference type="ARBA" id="ARBA00007913"/>
    </source>
</evidence>
<dbReference type="GO" id="GO:0016787">
    <property type="term" value="F:hydrolase activity"/>
    <property type="evidence" value="ECO:0007669"/>
    <property type="project" value="UniProtKB-KW"/>
</dbReference>
<dbReference type="InterPro" id="IPR018999">
    <property type="entry name" value="UPF1_CH/ZBD"/>
</dbReference>
<dbReference type="InterPro" id="IPR003890">
    <property type="entry name" value="MIF4G-like_typ-3"/>
</dbReference>
<keyword evidence="4 9" id="KW-0347">Helicase</keyword>
<feature type="compositionally biased region" description="Low complexity" evidence="7">
    <location>
        <begin position="1387"/>
        <end position="1420"/>
    </location>
</feature>
<comment type="similarity">
    <text evidence="1">Belongs to the DNA2/NAM7 helicase family.</text>
</comment>
<feature type="compositionally biased region" description="Polar residues" evidence="7">
    <location>
        <begin position="1621"/>
        <end position="1630"/>
    </location>
</feature>
<accession>A0A1W0WU63</accession>
<evidence type="ECO:0000313" key="9">
    <source>
        <dbReference type="EMBL" id="OQV18741.1"/>
    </source>
</evidence>
<keyword evidence="10" id="KW-1185">Reference proteome</keyword>
<dbReference type="SMART" id="SM00382">
    <property type="entry name" value="AAA"/>
    <property type="match status" value="1"/>
</dbReference>
<dbReference type="CDD" id="cd18808">
    <property type="entry name" value="SF1_C_Upf1"/>
    <property type="match status" value="1"/>
</dbReference>
<comment type="caution">
    <text evidence="9">The sequence shown here is derived from an EMBL/GenBank/DDBJ whole genome shotgun (WGS) entry which is preliminary data.</text>
</comment>
<dbReference type="GO" id="GO:0005524">
    <property type="term" value="F:ATP binding"/>
    <property type="evidence" value="ECO:0007669"/>
    <property type="project" value="UniProtKB-KW"/>
</dbReference>
<dbReference type="SMART" id="SM00543">
    <property type="entry name" value="MIF4G"/>
    <property type="match status" value="1"/>
</dbReference>
<dbReference type="InterPro" id="IPR016024">
    <property type="entry name" value="ARM-type_fold"/>
</dbReference>
<dbReference type="GO" id="GO:0005737">
    <property type="term" value="C:cytoplasm"/>
    <property type="evidence" value="ECO:0007669"/>
    <property type="project" value="InterPro"/>
</dbReference>
<dbReference type="EMBL" id="MTYJ01000046">
    <property type="protein sequence ID" value="OQV18741.1"/>
    <property type="molecule type" value="Genomic_DNA"/>
</dbReference>
<dbReference type="InterPro" id="IPR047187">
    <property type="entry name" value="SF1_C_Upf1"/>
</dbReference>
<gene>
    <name evidence="9" type="ORF">BV898_07180</name>
</gene>
<feature type="compositionally biased region" description="Low complexity" evidence="7">
    <location>
        <begin position="1461"/>
        <end position="1473"/>
    </location>
</feature>
<dbReference type="Gene3D" id="1.25.40.180">
    <property type="match status" value="2"/>
</dbReference>
<keyword evidence="2" id="KW-0547">Nucleotide-binding</keyword>
<evidence type="ECO:0000313" key="10">
    <source>
        <dbReference type="Proteomes" id="UP000192578"/>
    </source>
</evidence>
<protein>
    <submittedName>
        <fullName evidence="9">ATP-dependent helicase NAM7</fullName>
    </submittedName>
</protein>
<feature type="region of interest" description="Disordered" evidence="7">
    <location>
        <begin position="1528"/>
        <end position="1661"/>
    </location>
</feature>
<dbReference type="Pfam" id="PF02854">
    <property type="entry name" value="MIF4G"/>
    <property type="match status" value="1"/>
</dbReference>
<dbReference type="FunFam" id="3.40.50.300:FF:000326">
    <property type="entry name" value="P-loop containing nucleoside triphosphate hydrolase"/>
    <property type="match status" value="1"/>
</dbReference>
<dbReference type="PANTHER" id="PTHR43788">
    <property type="entry name" value="DNA2/NAM7 HELICASE FAMILY MEMBER"/>
    <property type="match status" value="1"/>
</dbReference>
<dbReference type="CDD" id="cd21400">
    <property type="entry name" value="ZBD_UPF1-like"/>
    <property type="match status" value="1"/>
</dbReference>
<evidence type="ECO:0000256" key="7">
    <source>
        <dbReference type="SAM" id="MobiDB-lite"/>
    </source>
</evidence>
<evidence type="ECO:0000256" key="5">
    <source>
        <dbReference type="ARBA" id="ARBA00022840"/>
    </source>
</evidence>
<sequence length="1709" mass="189201">MDGGLVFNATTSTASSSSSAKQEDAEWSRLSAASSAKMPTRYTRSALLALEGSAPQFSEASTKQRVQSAFPMNQTATHGTRFQEQQQLGVVSGHDGSKIESDCHSVASQPNFMVKATAKKRNGPDSCCSYCGQDESATMVKCMDCNKWFCNGTSETKTRNGTQKESHIIIHLRASKHHRSIAVYDTSDQLTAIRCTGPDCDETNCFDMGTVVDPDKSLLACCLCRPCAIQMKKFGSSDWLILVDCHNPALKCIREELVAVPGRCRRISAKDIADKERKWLLQANGIQVPGETFEPSQEVLETFNNTDDYIEHFHDLVSLERDLTEMETRTIPILENITITARDTDRTPKWFEFKTCSQTHKNVLTIGQRVLVRTKQNCHPDGQEATIKFNKELKRGAALIRVQIPSKTRRIDVDDSPLSVEVAFQDTVHYRQLTALERFDRISPLTQNVVLGLKPEEQENTKDDSDKKPLVNVPDRKLNPSQELAVRTALKNPFSLIQGPPGTGKTHTIVALIYNMLASDRDTRILCSAPSNDPTDHLAVQLARSGIFALRIHSSRIDVNLLSEELKGLSLTWKLEQLLGKDYENTTDRATIDRETKTILNKCQVVCITCNSAASRAMFGWPFNASSSAVIIDEATQATEADALIPITLLPQNGGKVVLIGDHKQLGVTSRFRELENTNLGSSLFERLIRLRNVPSVMLDTQFRMHGTICEPASRVIYEGMLKTGDGVSEERERPGDALQFIHLQPRFSPLVMIDIAAFHEMAVDGASSVNGREAMVVTLILMNLLHRGVKPTDIGVITFYNGQKAILGKTIDTHLCIPNSARKDLMIDSVDAFQGREKEFIILSCVRAGDSNNVSMGFLADKRRLNVALTRAKSGVIMVGDRTLLEKSVTWQEFLRPYLHVEEAVALGRLGVSDFDHPNCFYCDNPGKRFEICTAIDVNEIAELIRRMVNQVKFAKRGHEQETVARFGGAEVAYMEDCEKRRVIAALFDRYIEAGEWERIAIIILLVSLVKEGRLSVEILNASFAQQIKMRLLYPEFIVDLLGPLVAKRLFPVALLSSLFANGSDPPHYRDILRQWLLKKTESGLSHQTRQDLLDLDFVSSLDDLSSGEDTDGDTDNLGCVSGVRQYRVKTTVRGLLNKITPTNYEKLSNELLKKLTETPELLFGAVEAIFDQALDELNDPEIYAKLCRKLMDLETKPDGSGRVVKFRVVLLHRVQDYFEKSAKQSQLQKADEEFVKISAAEAQEKNVKAMRRYLGSIRFISELYRLKMLTDKIIKPDSAVAVQTLFDQLKKMIDGHVTSSRIRFLMQDTIDLRKNNYVARKTVAPAKVKPKTLQEIHEEKRLEELAIKNAVRDLPPAPRGQQQMQGGRSGGPVLQMQGGGMKKVSSQPGGMSSMQQQQQPGRGGTSNVSSGSVTKSSKFLGSLTAVSKPAEPIETTPSPIKMEKREPSVKRRQEPEQPKPAAKAAEVAAAAAERRPSVTVNGEVTDEMQALEVAAVDKPHLPGRLVFDRSKLLELERSFRDAKLSDDMKKKVDSVLRNNTGGRPADGQSGSRGFPPQHVQSPNFYSPPQGYAQLPDNQGGSAHAQLLHSGEGPPQPSGQAQLQQQHGSPPALSGPPQPAGQTRLSAPTENAAGAQQQPSPDVHQQQQEQQSPYIIMGGGPPRYRNLGLFAPTVRQLTPQAASTTSTLQKRDCGTPFQIGTANHHEAA</sequence>
<keyword evidence="5" id="KW-0067">ATP-binding</keyword>
<dbReference type="GO" id="GO:0000184">
    <property type="term" value="P:nuclear-transcribed mRNA catabolic process, nonsense-mediated decay"/>
    <property type="evidence" value="ECO:0007669"/>
    <property type="project" value="InterPro"/>
</dbReference>
<dbReference type="PANTHER" id="PTHR43788:SF8">
    <property type="entry name" value="DNA-BINDING PROTEIN SMUBP-2"/>
    <property type="match status" value="1"/>
</dbReference>
<evidence type="ECO:0000256" key="6">
    <source>
        <dbReference type="PROSITE-ProRule" id="PRU01341"/>
    </source>
</evidence>
<dbReference type="Proteomes" id="UP000192578">
    <property type="component" value="Unassembled WGS sequence"/>
</dbReference>
<reference evidence="10" key="1">
    <citation type="submission" date="2017-01" db="EMBL/GenBank/DDBJ databases">
        <title>Comparative genomics of anhydrobiosis in the tardigrade Hypsibius dujardini.</title>
        <authorList>
            <person name="Yoshida Y."/>
            <person name="Koutsovoulos G."/>
            <person name="Laetsch D."/>
            <person name="Stevens L."/>
            <person name="Kumar S."/>
            <person name="Horikawa D."/>
            <person name="Ishino K."/>
            <person name="Komine S."/>
            <person name="Tomita M."/>
            <person name="Blaxter M."/>
            <person name="Arakawa K."/>
        </authorList>
    </citation>
    <scope>NUCLEOTIDE SEQUENCE [LARGE SCALE GENOMIC DNA]</scope>
    <source>
        <strain evidence="10">Z151</strain>
    </source>
</reference>
<dbReference type="SUPFAM" id="SSF48371">
    <property type="entry name" value="ARM repeat"/>
    <property type="match status" value="1"/>
</dbReference>
<dbReference type="InterPro" id="IPR050534">
    <property type="entry name" value="Coronavir_polyprotein_1ab"/>
</dbReference>
<feature type="compositionally biased region" description="Low complexity" evidence="7">
    <location>
        <begin position="1637"/>
        <end position="1654"/>
    </location>
</feature>
<evidence type="ECO:0000256" key="2">
    <source>
        <dbReference type="ARBA" id="ARBA00022741"/>
    </source>
</evidence>
<feature type="region of interest" description="Disordered" evidence="7">
    <location>
        <begin position="453"/>
        <end position="475"/>
    </location>
</feature>
<feature type="compositionally biased region" description="Basic and acidic residues" evidence="7">
    <location>
        <begin position="1443"/>
        <end position="1459"/>
    </location>
</feature>
<feature type="compositionally biased region" description="Basic and acidic residues" evidence="7">
    <location>
        <begin position="454"/>
        <end position="475"/>
    </location>
</feature>
<evidence type="ECO:0000259" key="8">
    <source>
        <dbReference type="PROSITE" id="PS51997"/>
    </source>
</evidence>
<comment type="caution">
    <text evidence="6">Lacks conserved residue(s) required for the propagation of feature annotation.</text>
</comment>
<evidence type="ECO:0000256" key="3">
    <source>
        <dbReference type="ARBA" id="ARBA00022801"/>
    </source>
</evidence>
<dbReference type="PROSITE" id="PS51997">
    <property type="entry name" value="UPF1_CH_RICH"/>
    <property type="match status" value="1"/>
</dbReference>
<organism evidence="9 10">
    <name type="scientific">Hypsibius exemplaris</name>
    <name type="common">Freshwater tardigrade</name>
    <dbReference type="NCBI Taxonomy" id="2072580"/>
    <lineage>
        <taxon>Eukaryota</taxon>
        <taxon>Metazoa</taxon>
        <taxon>Ecdysozoa</taxon>
        <taxon>Tardigrada</taxon>
        <taxon>Eutardigrada</taxon>
        <taxon>Parachela</taxon>
        <taxon>Hypsibioidea</taxon>
        <taxon>Hypsibiidae</taxon>
        <taxon>Hypsibius</taxon>
    </lineage>
</organism>
<feature type="compositionally biased region" description="Low complexity" evidence="7">
    <location>
        <begin position="1599"/>
        <end position="1612"/>
    </location>
</feature>
<dbReference type="InterPro" id="IPR003593">
    <property type="entry name" value="AAA+_ATPase"/>
</dbReference>
<feature type="compositionally biased region" description="Low complexity" evidence="7">
    <location>
        <begin position="9"/>
        <end position="20"/>
    </location>
</feature>
<feature type="region of interest" description="Disordered" evidence="7">
    <location>
        <begin position="1"/>
        <end position="25"/>
    </location>
</feature>
<dbReference type="Pfam" id="PF13087">
    <property type="entry name" value="AAA_12"/>
    <property type="match status" value="1"/>
</dbReference>
<dbReference type="OrthoDB" id="6513042at2759"/>
<feature type="region of interest" description="Disordered" evidence="7">
    <location>
        <begin position="1355"/>
        <end position="1476"/>
    </location>
</feature>
<dbReference type="GO" id="GO:0003723">
    <property type="term" value="F:RNA binding"/>
    <property type="evidence" value="ECO:0007669"/>
    <property type="project" value="InterPro"/>
</dbReference>
<keyword evidence="3" id="KW-0378">Hydrolase</keyword>
<dbReference type="InterPro" id="IPR041677">
    <property type="entry name" value="DNA2/NAM7_AAA_11"/>
</dbReference>
<dbReference type="Pfam" id="PF13086">
    <property type="entry name" value="AAA_11"/>
    <property type="match status" value="1"/>
</dbReference>
<dbReference type="GO" id="GO:0005694">
    <property type="term" value="C:chromosome"/>
    <property type="evidence" value="ECO:0007669"/>
    <property type="project" value="UniProtKB-ARBA"/>
</dbReference>
<dbReference type="InterPro" id="IPR041679">
    <property type="entry name" value="DNA2/NAM7-like_C"/>
</dbReference>
<dbReference type="Gene3D" id="3.40.50.300">
    <property type="entry name" value="P-loop containing nucleotide triphosphate hydrolases"/>
    <property type="match status" value="2"/>
</dbReference>
<dbReference type="Pfam" id="PF09416">
    <property type="entry name" value="UPF1_Zn_bind"/>
    <property type="match status" value="1"/>
</dbReference>
<feature type="region of interest" description="Disordered" evidence="7">
    <location>
        <begin position="1683"/>
        <end position="1709"/>
    </location>
</feature>
<evidence type="ECO:0000256" key="4">
    <source>
        <dbReference type="ARBA" id="ARBA00022806"/>
    </source>
</evidence>
<dbReference type="GO" id="GO:0043139">
    <property type="term" value="F:5'-3' DNA helicase activity"/>
    <property type="evidence" value="ECO:0007669"/>
    <property type="project" value="TreeGrafter"/>
</dbReference>
<dbReference type="InterPro" id="IPR027417">
    <property type="entry name" value="P-loop_NTPase"/>
</dbReference>
<name>A0A1W0WU63_HYPEX</name>